<dbReference type="NCBIfam" id="TIGR02556">
    <property type="entry name" value="cas_TM1802"/>
    <property type="match status" value="1"/>
</dbReference>
<dbReference type="AlphaFoldDB" id="A0A2A2HDH2"/>
<proteinExistence type="predicted"/>
<dbReference type="OrthoDB" id="131869at2157"/>
<reference evidence="1 2" key="1">
    <citation type="journal article" date="2017" name="BMC Genomics">
        <title>Genomic analysis of methanogenic archaea reveals a shift towards energy conservation.</title>
        <authorList>
            <person name="Gilmore S.P."/>
            <person name="Henske J.K."/>
            <person name="Sexton J.A."/>
            <person name="Solomon K.V."/>
            <person name="Seppala S."/>
            <person name="Yoo J.I."/>
            <person name="Huyett L.M."/>
            <person name="Pressman A."/>
            <person name="Cogan J.Z."/>
            <person name="Kivenson V."/>
            <person name="Peng X."/>
            <person name="Tan Y."/>
            <person name="Valentine D.L."/>
            <person name="O'Malley M.A."/>
        </authorList>
    </citation>
    <scope>NUCLEOTIDE SEQUENCE [LARGE SCALE GENOMIC DNA]</scope>
    <source>
        <strain evidence="1 2">1R-7</strain>
    </source>
</reference>
<dbReference type="Proteomes" id="UP000217528">
    <property type="component" value="Unassembled WGS sequence"/>
</dbReference>
<sequence length="598" mass="70083">MLNSMYEIGKFWVQKENIDTVNIVLDSISLKNTTRVIFVELKIDNESNITLGEISLADYSKSNNLKYLYKKGSSRGTNLTPSSLITEPEKTFDLKFLKWFKDNAKNSELIEKSFKVLEENKDEILNLITQKYDNLPTENKTNVLLTVCFNDNGCEKYLNDYDIFKELLLKKATEKSYKSGSKKSIGQSTCYLCNEQKEVYGLVPGYVGLKFGTTDKPGNTPEFSLTNQWKQAGICSDCILYLEAGKKFIEKYLNFSEFGLTYYVIPTFFFNKKEVFDEIYEDILESEDKRKYSDIIGKEEEFAEIVEKLNDILELKFLYYEINNSSFKILGYVESVLPSWLQKIYKTQNEVRNLSFFNEDNMKIIFDEDKAGDFIERIKNQNKKYTLNEHNWYLGLLRDFIPFSENKYYIEVVNSIMTANHVDYDFLLKKIMNKIRSNWRNEEFAFMKINMFKSLHLMLLLDDLDLFGGKKIMSIKDEKNILDTLDDPAKKACLLLGVLTRKLTIIQYSQLGSTPFVKKLWGLNLDHNRIKQLYTKVAEKLLEYDSFHYFGEVEEQLTINLVESEEKWNLNQNETSYYFTLGYTIGKDFKIKGDDEDE</sequence>
<accession>A0A2A2HDH2</accession>
<dbReference type="Pfam" id="PF09484">
    <property type="entry name" value="Cas_TM1802"/>
    <property type="match status" value="1"/>
</dbReference>
<evidence type="ECO:0000313" key="2">
    <source>
        <dbReference type="Proteomes" id="UP000217528"/>
    </source>
</evidence>
<organism evidence="1 2">
    <name type="scientific">Methanosphaera cuniculi</name>
    <dbReference type="NCBI Taxonomy" id="1077256"/>
    <lineage>
        <taxon>Archaea</taxon>
        <taxon>Methanobacteriati</taxon>
        <taxon>Methanobacteriota</taxon>
        <taxon>Methanomada group</taxon>
        <taxon>Methanobacteria</taxon>
        <taxon>Methanobacteriales</taxon>
        <taxon>Methanobacteriaceae</taxon>
        <taxon>Methanosphaera</taxon>
    </lineage>
</organism>
<dbReference type="InterPro" id="IPR013389">
    <property type="entry name" value="CRISPR-assoc_prot_Cas8b"/>
</dbReference>
<gene>
    <name evidence="1" type="ORF">ASJ82_02800</name>
</gene>
<dbReference type="NCBIfam" id="TIGR02591">
    <property type="entry name" value="cas_Csh1"/>
    <property type="match status" value="1"/>
</dbReference>
<keyword evidence="2" id="KW-1185">Reference proteome</keyword>
<comment type="caution">
    <text evidence="1">The sequence shown here is derived from an EMBL/GenBank/DDBJ whole genome shotgun (WGS) entry which is preliminary data.</text>
</comment>
<evidence type="ECO:0008006" key="3">
    <source>
        <dbReference type="Google" id="ProtNLM"/>
    </source>
</evidence>
<protein>
    <recommendedName>
        <fullName evidence="3">CRISPR-associated protein</fullName>
    </recommendedName>
</protein>
<name>A0A2A2HDH2_9EURY</name>
<dbReference type="InterPro" id="IPR013420">
    <property type="entry name" value="CRISPR-assoc_prot_Cas8b/Csh1_C"/>
</dbReference>
<evidence type="ECO:0000313" key="1">
    <source>
        <dbReference type="EMBL" id="PAV07479.1"/>
    </source>
</evidence>
<dbReference type="RefSeq" id="WP_095608585.1">
    <property type="nucleotide sequence ID" value="NZ_LMVN01000013.1"/>
</dbReference>
<dbReference type="EMBL" id="LMVN01000013">
    <property type="protein sequence ID" value="PAV07479.1"/>
    <property type="molecule type" value="Genomic_DNA"/>
</dbReference>